<evidence type="ECO:0000313" key="10">
    <source>
        <dbReference type="Proteomes" id="UP001526147"/>
    </source>
</evidence>
<evidence type="ECO:0000256" key="2">
    <source>
        <dbReference type="ARBA" id="ARBA00022448"/>
    </source>
</evidence>
<dbReference type="InterPro" id="IPR035906">
    <property type="entry name" value="MetI-like_sf"/>
</dbReference>
<comment type="caution">
    <text evidence="9">The sequence shown here is derived from an EMBL/GenBank/DDBJ whole genome shotgun (WGS) entry which is preliminary data.</text>
</comment>
<feature type="transmembrane region" description="Helical" evidence="7">
    <location>
        <begin position="207"/>
        <end position="232"/>
    </location>
</feature>
<organism evidence="9 10">
    <name type="scientific">Metabacillus halosaccharovorans</name>
    <dbReference type="NCBI Taxonomy" id="930124"/>
    <lineage>
        <taxon>Bacteria</taxon>
        <taxon>Bacillati</taxon>
        <taxon>Bacillota</taxon>
        <taxon>Bacilli</taxon>
        <taxon>Bacillales</taxon>
        <taxon>Bacillaceae</taxon>
        <taxon>Metabacillus</taxon>
    </lineage>
</organism>
<dbReference type="PANTHER" id="PTHR43744:SF12">
    <property type="entry name" value="ABC TRANSPORTER PERMEASE PROTEIN MG189-RELATED"/>
    <property type="match status" value="1"/>
</dbReference>
<protein>
    <submittedName>
        <fullName evidence="9">Carbohydrate ABC transporter permease</fullName>
    </submittedName>
</protein>
<evidence type="ECO:0000256" key="1">
    <source>
        <dbReference type="ARBA" id="ARBA00004651"/>
    </source>
</evidence>
<feature type="transmembrane region" description="Helical" evidence="7">
    <location>
        <begin position="265"/>
        <end position="286"/>
    </location>
</feature>
<dbReference type="EMBL" id="JAOYEY010000007">
    <property type="protein sequence ID" value="MCV9884105.1"/>
    <property type="molecule type" value="Genomic_DNA"/>
</dbReference>
<keyword evidence="6 7" id="KW-0472">Membrane</keyword>
<dbReference type="Pfam" id="PF00528">
    <property type="entry name" value="BPD_transp_1"/>
    <property type="match status" value="1"/>
</dbReference>
<dbReference type="PANTHER" id="PTHR43744">
    <property type="entry name" value="ABC TRANSPORTER PERMEASE PROTEIN MG189-RELATED-RELATED"/>
    <property type="match status" value="1"/>
</dbReference>
<evidence type="ECO:0000256" key="5">
    <source>
        <dbReference type="ARBA" id="ARBA00022989"/>
    </source>
</evidence>
<keyword evidence="2 7" id="KW-0813">Transport</keyword>
<evidence type="ECO:0000256" key="4">
    <source>
        <dbReference type="ARBA" id="ARBA00022692"/>
    </source>
</evidence>
<evidence type="ECO:0000313" key="9">
    <source>
        <dbReference type="EMBL" id="MCV9884105.1"/>
    </source>
</evidence>
<feature type="transmembrane region" description="Helical" evidence="7">
    <location>
        <begin position="165"/>
        <end position="186"/>
    </location>
</feature>
<evidence type="ECO:0000256" key="6">
    <source>
        <dbReference type="ARBA" id="ARBA00023136"/>
    </source>
</evidence>
<dbReference type="Gene3D" id="1.10.3720.10">
    <property type="entry name" value="MetI-like"/>
    <property type="match status" value="1"/>
</dbReference>
<dbReference type="CDD" id="cd06261">
    <property type="entry name" value="TM_PBP2"/>
    <property type="match status" value="1"/>
</dbReference>
<gene>
    <name evidence="9" type="ORF">OIH86_00170</name>
</gene>
<evidence type="ECO:0000259" key="8">
    <source>
        <dbReference type="PROSITE" id="PS50928"/>
    </source>
</evidence>
<sequence>MSKSTPQDSLSVSPVKISPNKRLNLKRRKVFNYRNLLAHLFLGLGAIMMLFPFVWMVSTSLKDLSEVFVFPPTLFGEEIRWDNYLRISDRFPFMTYFLNSLKVTGVIVISQLLTSSMAGFVFARLNFKGRDLLFGLYIATLMIPTQVTMIPNFVIMRFYGLVDTHAALILPGLVSAFGTFLMRQFFLSIPKSLEEAARIDGCTPFGIYWRIFVPLTKPAMATLGIFVFMGAWNDFFSPLVYINTQSKMTLPLGLASMQGMYATDWPVLMAGTVISVLPVILVFLLAQDAFIKGVTLSGIKGE</sequence>
<comment type="subcellular location">
    <subcellularLocation>
        <location evidence="1 7">Cell membrane</location>
        <topology evidence="1 7">Multi-pass membrane protein</topology>
    </subcellularLocation>
</comment>
<comment type="similarity">
    <text evidence="7">Belongs to the binding-protein-dependent transport system permease family.</text>
</comment>
<dbReference type="PROSITE" id="PS50928">
    <property type="entry name" value="ABC_TM1"/>
    <property type="match status" value="1"/>
</dbReference>
<keyword evidence="4 7" id="KW-0812">Transmembrane</keyword>
<feature type="transmembrane region" description="Helical" evidence="7">
    <location>
        <begin position="103"/>
        <end position="122"/>
    </location>
</feature>
<dbReference type="InterPro" id="IPR000515">
    <property type="entry name" value="MetI-like"/>
</dbReference>
<feature type="transmembrane region" description="Helical" evidence="7">
    <location>
        <begin position="134"/>
        <end position="159"/>
    </location>
</feature>
<keyword evidence="10" id="KW-1185">Reference proteome</keyword>
<feature type="domain" description="ABC transmembrane type-1" evidence="8">
    <location>
        <begin position="97"/>
        <end position="286"/>
    </location>
</feature>
<dbReference type="RefSeq" id="WP_180967976.1">
    <property type="nucleotide sequence ID" value="NZ_JAOYEY010000007.1"/>
</dbReference>
<proteinExistence type="inferred from homology"/>
<keyword evidence="3" id="KW-1003">Cell membrane</keyword>
<accession>A0ABT3DAM1</accession>
<keyword evidence="5 7" id="KW-1133">Transmembrane helix</keyword>
<evidence type="ECO:0000256" key="3">
    <source>
        <dbReference type="ARBA" id="ARBA00022475"/>
    </source>
</evidence>
<dbReference type="Proteomes" id="UP001526147">
    <property type="component" value="Unassembled WGS sequence"/>
</dbReference>
<dbReference type="SUPFAM" id="SSF161098">
    <property type="entry name" value="MetI-like"/>
    <property type="match status" value="1"/>
</dbReference>
<name>A0ABT3DAM1_9BACI</name>
<evidence type="ECO:0000256" key="7">
    <source>
        <dbReference type="RuleBase" id="RU363032"/>
    </source>
</evidence>
<feature type="transmembrane region" description="Helical" evidence="7">
    <location>
        <begin position="36"/>
        <end position="57"/>
    </location>
</feature>
<reference evidence="9 10" key="1">
    <citation type="submission" date="2022-10" db="EMBL/GenBank/DDBJ databases">
        <title>Draft genome assembly of moderately radiation resistant bacterium Metabacillus halosaccharovorans.</title>
        <authorList>
            <person name="Pal S."/>
            <person name="Gopinathan A."/>
        </authorList>
    </citation>
    <scope>NUCLEOTIDE SEQUENCE [LARGE SCALE GENOMIC DNA]</scope>
    <source>
        <strain evidence="9 10">VITHBRA001</strain>
    </source>
</reference>